<proteinExistence type="predicted"/>
<dbReference type="InterPro" id="IPR018289">
    <property type="entry name" value="MULE_transposase_dom"/>
</dbReference>
<evidence type="ECO:0000313" key="3">
    <source>
        <dbReference type="EMBL" id="GEU43068.1"/>
    </source>
</evidence>
<sequence length="1134" mass="130426">MSKLDRFLVSHSFMDSTPDFKVTALPRGWSNHTPLLLHYEKDDYGPVPFKFFHSWLQRDGFNDCSVNTYFECSEVRSRINAIDEKIDFGSHIRNVYVLSDYHNPTSHSFMDSTLDFKVTALPRGWINAIDEKIDFGIASEEAKHDRLNLIKECDDIQKLEEMDTAQKARIKWDIEGDENSKFFHGILKQKIHNQMVKSIMQDGIWVTNPQHVKMAFHNFYNDKFEASDSLVNLSTVIPHDCGSQKAPSPDGFSFMFLKTYWDLLKDDVVEAVRHTFDSFIIPKGANSSFITLIPKFVSEIKVDLAMEMVMSKSVPRVLVTCRSRMGLIKIIRDLIMGTQREQLFRNTCFGDETENVPLYYHMFDNFQIQFGREEFCLVTRLKFGVEYWDDYNDEDEPITFRRRVFPSSLDGKHITGKNVEDLIKGKSFFKLDDNDAVSLCCIGILQLVLLGVDDRRAVPNWILRRYPRVVAWSSNKKFYRHMLRDFLHGRIPAERLISDEIEAGSGWWVSNRAYFDGRVSEAERPPRHLNRQNHYEVPSEFYRDFQEQRSGLDQTMKQGQNIFEKMNKFMEDMSIGMGANKEPIIVDQHYGISDLSEFQSIQTPTNHSFFNMGTPINWKTPRPSQPDSSGQSQMPTYTPTPNWQPPIPSHPGDAGLCDPREHRPSIYMQSPYTPLPPTTELPKKRVGKTKKKCQNDNLSPLNLGNAFAYDNAGEDDVVITGVHDTAWTPVINGILQMRGYFYGSERQPHNFILSYNQGWGFSVPQQSNFQNYGVITCWLIAKLCAGHVPIVPREGERCMVFCLWQKFDASPLEPINKKSVGISVPNYTFQPDSPKMIFGFGIRPVTLEPTLLKITYPLYIDGPCFDFEDCRIIFAWELEVEGGFVSSCSLLFTIPHPADMIMKKFNLEANYSLNLLAKLPSFDDNFDITNDNEIRTFMHCLRPLLIIDAAHLKGQYKGTNMVVVGMDGKNQIVPIAFGICKGETCPCRSWWMSILKECIGDSLVLLFISDRHATIALAVHNEFLLAFHVVCCHHLMMNLSLKSKKTKGLFWKICKAYTPEEFSIEMSNLQAIQPDAYHKLIQVGPQRWSRAYCPLVRYNYMTSNSVKSVNACIVLYRKLPVLKLAETYRAMVQE</sequence>
<organism evidence="3">
    <name type="scientific">Tanacetum cinerariifolium</name>
    <name type="common">Dalmatian daisy</name>
    <name type="synonym">Chrysanthemum cinerariifolium</name>
    <dbReference type="NCBI Taxonomy" id="118510"/>
    <lineage>
        <taxon>Eukaryota</taxon>
        <taxon>Viridiplantae</taxon>
        <taxon>Streptophyta</taxon>
        <taxon>Embryophyta</taxon>
        <taxon>Tracheophyta</taxon>
        <taxon>Spermatophyta</taxon>
        <taxon>Magnoliopsida</taxon>
        <taxon>eudicotyledons</taxon>
        <taxon>Gunneridae</taxon>
        <taxon>Pentapetalae</taxon>
        <taxon>asterids</taxon>
        <taxon>campanulids</taxon>
        <taxon>Asterales</taxon>
        <taxon>Asteraceae</taxon>
        <taxon>Asteroideae</taxon>
        <taxon>Anthemideae</taxon>
        <taxon>Anthemidinae</taxon>
        <taxon>Tanacetum</taxon>
    </lineage>
</organism>
<evidence type="ECO:0000259" key="2">
    <source>
        <dbReference type="Pfam" id="PF10551"/>
    </source>
</evidence>
<feature type="region of interest" description="Disordered" evidence="1">
    <location>
        <begin position="617"/>
        <end position="661"/>
    </location>
</feature>
<comment type="caution">
    <text evidence="3">The sequence shown here is derived from an EMBL/GenBank/DDBJ whole genome shotgun (WGS) entry which is preliminary data.</text>
</comment>
<dbReference type="EMBL" id="BKCJ010001657">
    <property type="protein sequence ID" value="GEU43068.1"/>
    <property type="molecule type" value="Genomic_DNA"/>
</dbReference>
<name>A0A6L2K0V4_TANCI</name>
<protein>
    <submittedName>
        <fullName evidence="3">Transposase, MuDR, MULE transposase domain protein</fullName>
    </submittedName>
</protein>
<dbReference type="Pfam" id="PF10551">
    <property type="entry name" value="MULE"/>
    <property type="match status" value="1"/>
</dbReference>
<dbReference type="PANTHER" id="PTHR31973:SF185">
    <property type="entry name" value="TRANSPOSASE, MUDR, PLANT, MULE TRANSPOSASE DOMAIN-CONTAINING PROTEIN"/>
    <property type="match status" value="1"/>
</dbReference>
<dbReference type="PANTHER" id="PTHR31973">
    <property type="entry name" value="POLYPROTEIN, PUTATIVE-RELATED"/>
    <property type="match status" value="1"/>
</dbReference>
<reference evidence="3" key="1">
    <citation type="journal article" date="2019" name="Sci. Rep.">
        <title>Draft genome of Tanacetum cinerariifolium, the natural source of mosquito coil.</title>
        <authorList>
            <person name="Yamashiro T."/>
            <person name="Shiraishi A."/>
            <person name="Satake H."/>
            <person name="Nakayama K."/>
        </authorList>
    </citation>
    <scope>NUCLEOTIDE SEQUENCE</scope>
</reference>
<dbReference type="AlphaFoldDB" id="A0A6L2K0V4"/>
<feature type="domain" description="MULE transposase" evidence="2">
    <location>
        <begin position="945"/>
        <end position="1038"/>
    </location>
</feature>
<evidence type="ECO:0000256" key="1">
    <source>
        <dbReference type="SAM" id="MobiDB-lite"/>
    </source>
</evidence>
<feature type="compositionally biased region" description="Polar residues" evidence="1">
    <location>
        <begin position="625"/>
        <end position="641"/>
    </location>
</feature>
<accession>A0A6L2K0V4</accession>
<gene>
    <name evidence="3" type="ORF">Tci_015046</name>
</gene>